<dbReference type="EMBL" id="JBHMFI010000001">
    <property type="protein sequence ID" value="MFB9073502.1"/>
    <property type="molecule type" value="Genomic_DNA"/>
</dbReference>
<feature type="compositionally biased region" description="Basic residues" evidence="1">
    <location>
        <begin position="25"/>
        <end position="55"/>
    </location>
</feature>
<feature type="region of interest" description="Disordered" evidence="1">
    <location>
        <begin position="1"/>
        <end position="106"/>
    </location>
</feature>
<proteinExistence type="predicted"/>
<evidence type="ECO:0000313" key="2">
    <source>
        <dbReference type="EMBL" id="MFB9073502.1"/>
    </source>
</evidence>
<feature type="compositionally biased region" description="Gly residues" evidence="1">
    <location>
        <begin position="84"/>
        <end position="98"/>
    </location>
</feature>
<feature type="compositionally biased region" description="Pro residues" evidence="1">
    <location>
        <begin position="60"/>
        <end position="70"/>
    </location>
</feature>
<evidence type="ECO:0000256" key="1">
    <source>
        <dbReference type="SAM" id="MobiDB-lite"/>
    </source>
</evidence>
<organism evidence="2 3">
    <name type="scientific">Citricoccus parietis</name>
    <dbReference type="NCBI Taxonomy" id="592307"/>
    <lineage>
        <taxon>Bacteria</taxon>
        <taxon>Bacillati</taxon>
        <taxon>Actinomycetota</taxon>
        <taxon>Actinomycetes</taxon>
        <taxon>Micrococcales</taxon>
        <taxon>Micrococcaceae</taxon>
        <taxon>Citricoccus</taxon>
    </lineage>
</organism>
<sequence>MSPPGPPGRCLRTHHRPRTAPVPHVGRRHGIGAHLERRRRPNGPRPGGVRRRPRGVLRPAPAPRRAPRPPGRWSRVPAGPSCGVAGGRPCGTGPGRGLDVGHHAGGDGAVVQEVTAVDGQQLAGDHAGGL</sequence>
<reference evidence="2 3" key="1">
    <citation type="submission" date="2024-09" db="EMBL/GenBank/DDBJ databases">
        <authorList>
            <person name="Sun Q."/>
            <person name="Mori K."/>
        </authorList>
    </citation>
    <scope>NUCLEOTIDE SEQUENCE [LARGE SCALE GENOMIC DNA]</scope>
    <source>
        <strain evidence="2 3">CCM 7609</strain>
    </source>
</reference>
<gene>
    <name evidence="2" type="ORF">ACFFX0_20805</name>
</gene>
<accession>A0ABV5G3J5</accession>
<evidence type="ECO:0000313" key="3">
    <source>
        <dbReference type="Proteomes" id="UP001589575"/>
    </source>
</evidence>
<comment type="caution">
    <text evidence="2">The sequence shown here is derived from an EMBL/GenBank/DDBJ whole genome shotgun (WGS) entry which is preliminary data.</text>
</comment>
<protein>
    <submittedName>
        <fullName evidence="2">Uncharacterized protein</fullName>
    </submittedName>
</protein>
<dbReference type="Proteomes" id="UP001589575">
    <property type="component" value="Unassembled WGS sequence"/>
</dbReference>
<name>A0ABV5G3J5_9MICC</name>
<keyword evidence="3" id="KW-1185">Reference proteome</keyword>